<dbReference type="PANTHER" id="PTHR45453">
    <property type="entry name" value="PHOSPHATE REGULON SENSOR PROTEIN PHOR"/>
    <property type="match status" value="1"/>
</dbReference>
<keyword evidence="13 14" id="KW-0472">Membrane</keyword>
<dbReference type="CDD" id="cd00082">
    <property type="entry name" value="HisKA"/>
    <property type="match status" value="1"/>
</dbReference>
<evidence type="ECO:0000259" key="15">
    <source>
        <dbReference type="PROSITE" id="PS50109"/>
    </source>
</evidence>
<dbReference type="Gene3D" id="3.30.565.10">
    <property type="entry name" value="Histidine kinase-like ATPase, C-terminal domain"/>
    <property type="match status" value="1"/>
</dbReference>
<keyword evidence="9 16" id="KW-0418">Kinase</keyword>
<comment type="catalytic activity">
    <reaction evidence="1">
        <text>ATP + protein L-histidine = ADP + protein N-phospho-L-histidine.</text>
        <dbReference type="EC" id="2.7.13.3"/>
    </reaction>
</comment>
<dbReference type="InterPro" id="IPR003661">
    <property type="entry name" value="HisK_dim/P_dom"/>
</dbReference>
<evidence type="ECO:0000256" key="3">
    <source>
        <dbReference type="ARBA" id="ARBA00012438"/>
    </source>
</evidence>
<dbReference type="SUPFAM" id="SSF55874">
    <property type="entry name" value="ATPase domain of HSP90 chaperone/DNA topoisomerase II/histidine kinase"/>
    <property type="match status" value="1"/>
</dbReference>
<dbReference type="GO" id="GO:0004673">
    <property type="term" value="F:protein histidine kinase activity"/>
    <property type="evidence" value="ECO:0007669"/>
    <property type="project" value="UniProtKB-EC"/>
</dbReference>
<evidence type="ECO:0000256" key="14">
    <source>
        <dbReference type="SAM" id="Phobius"/>
    </source>
</evidence>
<gene>
    <name evidence="16" type="ORF">QBO96_16245</name>
</gene>
<keyword evidence="11 14" id="KW-1133">Transmembrane helix</keyword>
<evidence type="ECO:0000256" key="8">
    <source>
        <dbReference type="ARBA" id="ARBA00022741"/>
    </source>
</evidence>
<organism evidence="16 17">
    <name type="scientific">Lysinibacillus capsici</name>
    <dbReference type="NCBI Taxonomy" id="2115968"/>
    <lineage>
        <taxon>Bacteria</taxon>
        <taxon>Bacillati</taxon>
        <taxon>Bacillota</taxon>
        <taxon>Bacilli</taxon>
        <taxon>Bacillales</taxon>
        <taxon>Bacillaceae</taxon>
        <taxon>Lysinibacillus</taxon>
    </lineage>
</organism>
<dbReference type="InterPro" id="IPR050351">
    <property type="entry name" value="BphY/WalK/GraS-like"/>
</dbReference>
<dbReference type="InterPro" id="IPR004358">
    <property type="entry name" value="Sig_transdc_His_kin-like_C"/>
</dbReference>
<keyword evidence="12" id="KW-0902">Two-component regulatory system</keyword>
<evidence type="ECO:0000256" key="13">
    <source>
        <dbReference type="ARBA" id="ARBA00023136"/>
    </source>
</evidence>
<evidence type="ECO:0000256" key="4">
    <source>
        <dbReference type="ARBA" id="ARBA00022475"/>
    </source>
</evidence>
<comment type="subcellular location">
    <subcellularLocation>
        <location evidence="2">Cell membrane</location>
        <topology evidence="2">Multi-pass membrane protein</topology>
    </subcellularLocation>
</comment>
<evidence type="ECO:0000256" key="5">
    <source>
        <dbReference type="ARBA" id="ARBA00022553"/>
    </source>
</evidence>
<keyword evidence="7 14" id="KW-0812">Transmembrane</keyword>
<dbReference type="PRINTS" id="PR00344">
    <property type="entry name" value="BCTRLSENSOR"/>
</dbReference>
<keyword evidence="4" id="KW-1003">Cell membrane</keyword>
<dbReference type="InterPro" id="IPR005467">
    <property type="entry name" value="His_kinase_dom"/>
</dbReference>
<keyword evidence="17" id="KW-1185">Reference proteome</keyword>
<feature type="transmembrane region" description="Helical" evidence="14">
    <location>
        <begin position="37"/>
        <end position="58"/>
    </location>
</feature>
<keyword evidence="6 16" id="KW-0808">Transferase</keyword>
<keyword evidence="8" id="KW-0547">Nucleotide-binding</keyword>
<feature type="domain" description="Histidine kinase" evidence="15">
    <location>
        <begin position="126"/>
        <end position="331"/>
    </location>
</feature>
<keyword evidence="10" id="KW-0067">ATP-binding</keyword>
<sequence>MSLIEFFKEKQLAILFHLLSLLIISSVLYLYNENGSLVIVIDLILLFFFFTPIIVKYYQLSKYYNEIKNISKQIKEKTYIADIVEEPPFFSGKFFYNILNEATKYMNDCMFSLKNSQRDYTDYIELWVHEIKTPITALKLILSNHKTPENILIQEELLKIEGYVEQALYYARSSTLTQDYRIETFTLDKAVNLAIKSLSLSIIRANGSIYKDNLDLKVTSDSKWIIFILKQLIDNAIKYRHNPLKLSFIAKKVENGTLLLISDNGIGIASSDIERIFKRGFTGTNGRNYVKSTGMGLYLCETLCKKLGLRISVDSQEDTGTTFKIYFPDKLRLFQESKQNI</sequence>
<evidence type="ECO:0000256" key="6">
    <source>
        <dbReference type="ARBA" id="ARBA00022679"/>
    </source>
</evidence>
<evidence type="ECO:0000313" key="17">
    <source>
        <dbReference type="Proteomes" id="UP001244564"/>
    </source>
</evidence>
<dbReference type="EC" id="2.7.13.3" evidence="3"/>
<evidence type="ECO:0000256" key="7">
    <source>
        <dbReference type="ARBA" id="ARBA00022692"/>
    </source>
</evidence>
<evidence type="ECO:0000313" key="16">
    <source>
        <dbReference type="EMBL" id="WGF37263.1"/>
    </source>
</evidence>
<dbReference type="InterPro" id="IPR003594">
    <property type="entry name" value="HATPase_dom"/>
</dbReference>
<dbReference type="Pfam" id="PF02518">
    <property type="entry name" value="HATPase_c"/>
    <property type="match status" value="1"/>
</dbReference>
<dbReference type="PANTHER" id="PTHR45453:SF2">
    <property type="entry name" value="HISTIDINE KINASE"/>
    <property type="match status" value="1"/>
</dbReference>
<dbReference type="InterPro" id="IPR036890">
    <property type="entry name" value="HATPase_C_sf"/>
</dbReference>
<feature type="transmembrane region" description="Helical" evidence="14">
    <location>
        <begin position="12"/>
        <end position="31"/>
    </location>
</feature>
<evidence type="ECO:0000256" key="9">
    <source>
        <dbReference type="ARBA" id="ARBA00022777"/>
    </source>
</evidence>
<reference evidence="16 17" key="1">
    <citation type="submission" date="2023-04" db="EMBL/GenBank/DDBJ databases">
        <title>Genomic of Lysinibacillus capsici TSBLM.</title>
        <authorList>
            <person name="Hu X.S."/>
            <person name="Yu C.H."/>
        </authorList>
    </citation>
    <scope>NUCLEOTIDE SEQUENCE [LARGE SCALE GENOMIC DNA]</scope>
    <source>
        <strain evidence="16 17">TSBLM</strain>
    </source>
</reference>
<keyword evidence="5" id="KW-0597">Phosphoprotein</keyword>
<dbReference type="EMBL" id="CP122283">
    <property type="protein sequence ID" value="WGF37263.1"/>
    <property type="molecule type" value="Genomic_DNA"/>
</dbReference>
<dbReference type="RefSeq" id="WP_279493652.1">
    <property type="nucleotide sequence ID" value="NZ_CP122283.1"/>
</dbReference>
<accession>A0ABY8KFT2</accession>
<evidence type="ECO:0000256" key="11">
    <source>
        <dbReference type="ARBA" id="ARBA00022989"/>
    </source>
</evidence>
<evidence type="ECO:0000256" key="12">
    <source>
        <dbReference type="ARBA" id="ARBA00023012"/>
    </source>
</evidence>
<evidence type="ECO:0000256" key="1">
    <source>
        <dbReference type="ARBA" id="ARBA00000085"/>
    </source>
</evidence>
<protein>
    <recommendedName>
        <fullName evidence="3">histidine kinase</fullName>
        <ecNumber evidence="3">2.7.13.3</ecNumber>
    </recommendedName>
</protein>
<evidence type="ECO:0000256" key="10">
    <source>
        <dbReference type="ARBA" id="ARBA00022840"/>
    </source>
</evidence>
<dbReference type="PROSITE" id="PS50109">
    <property type="entry name" value="HIS_KIN"/>
    <property type="match status" value="1"/>
</dbReference>
<name>A0ABY8KFT2_9BACI</name>
<evidence type="ECO:0000256" key="2">
    <source>
        <dbReference type="ARBA" id="ARBA00004651"/>
    </source>
</evidence>
<dbReference type="Proteomes" id="UP001244564">
    <property type="component" value="Chromosome"/>
</dbReference>
<dbReference type="SMART" id="SM00387">
    <property type="entry name" value="HATPase_c"/>
    <property type="match status" value="1"/>
</dbReference>
<proteinExistence type="predicted"/>